<dbReference type="EMBL" id="JARMQG010000170">
    <property type="protein sequence ID" value="MED3563412.1"/>
    <property type="molecule type" value="Genomic_DNA"/>
</dbReference>
<gene>
    <name evidence="2" type="ORF">P4447_13300</name>
</gene>
<accession>A0ABU6NC57</accession>
<evidence type="ECO:0000313" key="3">
    <source>
        <dbReference type="Proteomes" id="UP001330749"/>
    </source>
</evidence>
<dbReference type="InterPro" id="IPR011094">
    <property type="entry name" value="Uncharacterised_LppY/LpqO"/>
</dbReference>
<name>A0ABU6NC57_9BACI</name>
<dbReference type="Proteomes" id="UP001330749">
    <property type="component" value="Unassembled WGS sequence"/>
</dbReference>
<reference evidence="2 3" key="1">
    <citation type="submission" date="2023-03" db="EMBL/GenBank/DDBJ databases">
        <title>Bacillus Genome Sequencing.</title>
        <authorList>
            <person name="Dunlap C."/>
        </authorList>
    </citation>
    <scope>NUCLEOTIDE SEQUENCE [LARGE SCALE GENOMIC DNA]</scope>
    <source>
        <strain evidence="2 3">B-14544</strain>
    </source>
</reference>
<keyword evidence="3" id="KW-1185">Reference proteome</keyword>
<protein>
    <submittedName>
        <fullName evidence="2">DUF1259 domain-containing protein</fullName>
    </submittedName>
</protein>
<feature type="region of interest" description="Disordered" evidence="1">
    <location>
        <begin position="31"/>
        <end position="50"/>
    </location>
</feature>
<comment type="caution">
    <text evidence="2">The sequence shown here is derived from an EMBL/GenBank/DDBJ whole genome shotgun (WGS) entry which is preliminary data.</text>
</comment>
<evidence type="ECO:0000256" key="1">
    <source>
        <dbReference type="SAM" id="MobiDB-lite"/>
    </source>
</evidence>
<feature type="region of interest" description="Disordered" evidence="1">
    <location>
        <begin position="56"/>
        <end position="81"/>
    </location>
</feature>
<organism evidence="2 3">
    <name type="scientific">Bacillus xiapuensis</name>
    <dbReference type="NCBI Taxonomy" id="2014075"/>
    <lineage>
        <taxon>Bacteria</taxon>
        <taxon>Bacillati</taxon>
        <taxon>Bacillota</taxon>
        <taxon>Bacilli</taxon>
        <taxon>Bacillales</taxon>
        <taxon>Bacillaceae</taxon>
        <taxon>Bacillus</taxon>
    </lineage>
</organism>
<dbReference type="RefSeq" id="WP_327968457.1">
    <property type="nucleotide sequence ID" value="NZ_JARMQG010000170.1"/>
</dbReference>
<feature type="compositionally biased region" description="Polar residues" evidence="1">
    <location>
        <begin position="56"/>
        <end position="75"/>
    </location>
</feature>
<dbReference type="Pfam" id="PF07485">
    <property type="entry name" value="DUF1529"/>
    <property type="match status" value="1"/>
</dbReference>
<sequence>MERRDVFENWFRSVNRDTDANSFERNQMDVEFESNSRTTGHHSNRSVSNQMDLEIESSSNLTGHQSSERMTSTNRGDVRDITPSTCQRLADIIGGEVISAAPVCTVMRLRNINATILGRRTRSPLALPFMLSFENNGLNLGESVVLQRELNRFIAALRKRRLIVTAFHNHWLFENPRLMYIHWENVGMSAEEFARNSIAAAREAGLF</sequence>
<proteinExistence type="predicted"/>
<evidence type="ECO:0000313" key="2">
    <source>
        <dbReference type="EMBL" id="MED3563412.1"/>
    </source>
</evidence>